<dbReference type="Proteomes" id="UP001344447">
    <property type="component" value="Unassembled WGS sequence"/>
</dbReference>
<proteinExistence type="predicted"/>
<evidence type="ECO:0000256" key="1">
    <source>
        <dbReference type="SAM" id="MobiDB-lite"/>
    </source>
</evidence>
<protein>
    <submittedName>
        <fullName evidence="2">Uncharacterized protein</fullName>
    </submittedName>
</protein>
<reference evidence="2 3" key="1">
    <citation type="submission" date="2023-11" db="EMBL/GenBank/DDBJ databases">
        <title>Dfirmibasis_genome.</title>
        <authorList>
            <person name="Edelbroek B."/>
            <person name="Kjellin J."/>
            <person name="Jerlstrom-Hultqvist J."/>
            <person name="Soderbom F."/>
        </authorList>
    </citation>
    <scope>NUCLEOTIDE SEQUENCE [LARGE SCALE GENOMIC DNA]</scope>
    <source>
        <strain evidence="2 3">TNS-C-14</strain>
    </source>
</reference>
<gene>
    <name evidence="2" type="ORF">RB653_005616</name>
</gene>
<feature type="compositionally biased region" description="Pro residues" evidence="1">
    <location>
        <begin position="299"/>
        <end position="308"/>
    </location>
</feature>
<dbReference type="InterPro" id="IPR027267">
    <property type="entry name" value="AH/BAR_dom_sf"/>
</dbReference>
<dbReference type="PANTHER" id="PTHR37002">
    <property type="entry name" value="AGAP007005-PA"/>
    <property type="match status" value="1"/>
</dbReference>
<feature type="region of interest" description="Disordered" evidence="1">
    <location>
        <begin position="199"/>
        <end position="431"/>
    </location>
</feature>
<evidence type="ECO:0000313" key="2">
    <source>
        <dbReference type="EMBL" id="KAK5584009.1"/>
    </source>
</evidence>
<comment type="caution">
    <text evidence="2">The sequence shown here is derived from an EMBL/GenBank/DDBJ whole genome shotgun (WGS) entry which is preliminary data.</text>
</comment>
<name>A0AAN7U1J8_9MYCE</name>
<sequence>MIRNTAPTKFGNSNNKIVDNNYETLKNEFLKLSQNILTIYNSLNYNNNTMKDIYLNSNSFLNNLSNYYHSSGYETEHPLGNYSNQILMNVHKTFEEWEYNQSSHFQSLNDYCNQIEQIKSKIESLDSNTNIESSSQEYQALKNQIFKDVQHLFESRVNQFDIPLINIQFSFNNCLQSLNSNHNDSSFLLQQPINFNNPVQSLQPINTTTTNNNTAPHRPSPPLVNKYNNNNNNNLQQIPRPTLYVPPKQYVPPQQQQYTPPQPYSPPPPPPQQQPPYIPPHPYSPQQQQQQQQIYGQPTAPPEQPPSSGPRKGKSQLKQLERPAQVELPDNSVIEQSIKRKPGDFLRDPNAPRFVPASQQQQHHSNKPSMEHHSISLSESYKQRAILSNDINEHGTSENHSNSSGTTTKPPVRKLDNSIKAPPSRPAPMPK</sequence>
<feature type="compositionally biased region" description="Low complexity" evidence="1">
    <location>
        <begin position="284"/>
        <end position="298"/>
    </location>
</feature>
<accession>A0AAN7U1J8</accession>
<feature type="compositionally biased region" description="Low complexity" evidence="1">
    <location>
        <begin position="245"/>
        <end position="259"/>
    </location>
</feature>
<evidence type="ECO:0000313" key="3">
    <source>
        <dbReference type="Proteomes" id="UP001344447"/>
    </source>
</evidence>
<dbReference type="SUPFAM" id="SSF103657">
    <property type="entry name" value="BAR/IMD domain-like"/>
    <property type="match status" value="1"/>
</dbReference>
<dbReference type="AlphaFoldDB" id="A0AAN7U1J8"/>
<dbReference type="PANTHER" id="PTHR37002:SF9">
    <property type="entry name" value="ANKYRIN REPEAT-CONTAINING PROTEIN"/>
    <property type="match status" value="1"/>
</dbReference>
<dbReference type="Gene3D" id="1.20.1270.60">
    <property type="entry name" value="Arfaptin homology (AH) domain/BAR domain"/>
    <property type="match status" value="1"/>
</dbReference>
<keyword evidence="3" id="KW-1185">Reference proteome</keyword>
<dbReference type="EMBL" id="JAVFKY010000001">
    <property type="protein sequence ID" value="KAK5584009.1"/>
    <property type="molecule type" value="Genomic_DNA"/>
</dbReference>
<feature type="compositionally biased region" description="Basic and acidic residues" evidence="1">
    <location>
        <begin position="337"/>
        <end position="347"/>
    </location>
</feature>
<organism evidence="2 3">
    <name type="scientific">Dictyostelium firmibasis</name>
    <dbReference type="NCBI Taxonomy" id="79012"/>
    <lineage>
        <taxon>Eukaryota</taxon>
        <taxon>Amoebozoa</taxon>
        <taxon>Evosea</taxon>
        <taxon>Eumycetozoa</taxon>
        <taxon>Dictyostelia</taxon>
        <taxon>Dictyosteliales</taxon>
        <taxon>Dictyosteliaceae</taxon>
        <taxon>Dictyostelium</taxon>
    </lineage>
</organism>
<feature type="compositionally biased region" description="Polar residues" evidence="1">
    <location>
        <begin position="398"/>
        <end position="409"/>
    </location>
</feature>
<feature type="compositionally biased region" description="Pro residues" evidence="1">
    <location>
        <begin position="260"/>
        <end position="283"/>
    </location>
</feature>